<keyword evidence="1" id="KW-0812">Transmembrane</keyword>
<feature type="transmembrane region" description="Helical" evidence="1">
    <location>
        <begin position="240"/>
        <end position="262"/>
    </location>
</feature>
<keyword evidence="1" id="KW-1133">Transmembrane helix</keyword>
<evidence type="ECO:0000313" key="3">
    <source>
        <dbReference type="Proteomes" id="UP000015464"/>
    </source>
</evidence>
<proteinExistence type="predicted"/>
<dbReference type="RefSeq" id="XP_013023678.1">
    <property type="nucleotide sequence ID" value="XM_013168224.1"/>
</dbReference>
<sequence>MRDFQFDLELGISISEIPSDNVKDDENFQFRIDCQWVNADEKRTKYNYFAGEEIAVTYFPAEESKVALGDSEAMKDPFSQVIKERGKFSISQYIRPEERDTLTGPFPSSGGSVYSFTFATNATHPYRYIEFEEKVPNTFCFASRPVSKNGSNSEPVYLHFDSVWSHRISWGSSLDDNSAPKDASYYSPLIFTFGFLLLAICWIYAMKSFDIFTERLVLYFIAFGFGVWRPTRGNLVSGGTILLLIPVVFHTVHKLINWKFWIHETSFYLIDEFLNDSSNNLIWMYAIYHLYQAFTSGSCMKSKQSVRLVRHSLFYCVGMITLRPFVLSYFTTNSSWRPACIAPGIEDFIYWIIRYGAEVLIPCYIWRPSHNELVCYNEEEYIESK</sequence>
<evidence type="ECO:0000313" key="2">
    <source>
        <dbReference type="EMBL" id="EPY51104.1"/>
    </source>
</evidence>
<name>S9VY06_SCHCR</name>
<dbReference type="OrthoDB" id="5460264at2759"/>
<dbReference type="AlphaFoldDB" id="S9VY06"/>
<gene>
    <name evidence="2" type="ORF">SPOG_02283</name>
</gene>
<dbReference type="HOGENOM" id="CLU_060588_0_0_1"/>
<dbReference type="Proteomes" id="UP000015464">
    <property type="component" value="Unassembled WGS sequence"/>
</dbReference>
<accession>S9VY06</accession>
<feature type="transmembrane region" description="Helical" evidence="1">
    <location>
        <begin position="211"/>
        <end position="228"/>
    </location>
</feature>
<dbReference type="GeneID" id="25036607"/>
<organism evidence="2 3">
    <name type="scientific">Schizosaccharomyces cryophilus (strain OY26 / ATCC MYA-4695 / CBS 11777 / NBRC 106824 / NRRL Y48691)</name>
    <name type="common">Fission yeast</name>
    <dbReference type="NCBI Taxonomy" id="653667"/>
    <lineage>
        <taxon>Eukaryota</taxon>
        <taxon>Fungi</taxon>
        <taxon>Dikarya</taxon>
        <taxon>Ascomycota</taxon>
        <taxon>Taphrinomycotina</taxon>
        <taxon>Schizosaccharomycetes</taxon>
        <taxon>Schizosaccharomycetales</taxon>
        <taxon>Schizosaccharomycetaceae</taxon>
        <taxon>Schizosaccharomyces</taxon>
    </lineage>
</organism>
<protein>
    <submittedName>
        <fullName evidence="2">Uncharacterized protein</fullName>
    </submittedName>
</protein>
<feature type="transmembrane region" description="Helical" evidence="1">
    <location>
        <begin position="185"/>
        <end position="205"/>
    </location>
</feature>
<dbReference type="EMBL" id="KE546991">
    <property type="protein sequence ID" value="EPY51104.1"/>
    <property type="molecule type" value="Genomic_DNA"/>
</dbReference>
<keyword evidence="1" id="KW-0472">Membrane</keyword>
<keyword evidence="3" id="KW-1185">Reference proteome</keyword>
<reference evidence="2 3" key="1">
    <citation type="journal article" date="2011" name="Science">
        <title>Comparative functional genomics of the fission yeasts.</title>
        <authorList>
            <person name="Rhind N."/>
            <person name="Chen Z."/>
            <person name="Yassour M."/>
            <person name="Thompson D.A."/>
            <person name="Haas B.J."/>
            <person name="Habib N."/>
            <person name="Wapinski I."/>
            <person name="Roy S."/>
            <person name="Lin M.F."/>
            <person name="Heiman D.I."/>
            <person name="Young S.K."/>
            <person name="Furuya K."/>
            <person name="Guo Y."/>
            <person name="Pidoux A."/>
            <person name="Chen H.M."/>
            <person name="Robbertse B."/>
            <person name="Goldberg J.M."/>
            <person name="Aoki K."/>
            <person name="Bayne E.H."/>
            <person name="Berlin A.M."/>
            <person name="Desjardins C.A."/>
            <person name="Dobbs E."/>
            <person name="Dukaj L."/>
            <person name="Fan L."/>
            <person name="FitzGerald M.G."/>
            <person name="French C."/>
            <person name="Gujja S."/>
            <person name="Hansen K."/>
            <person name="Keifenheim D."/>
            <person name="Levin J.Z."/>
            <person name="Mosher R.A."/>
            <person name="Mueller C.A."/>
            <person name="Pfiffner J."/>
            <person name="Priest M."/>
            <person name="Russ C."/>
            <person name="Smialowska A."/>
            <person name="Swoboda P."/>
            <person name="Sykes S.M."/>
            <person name="Vaughn M."/>
            <person name="Vengrova S."/>
            <person name="Yoder R."/>
            <person name="Zeng Q."/>
            <person name="Allshire R."/>
            <person name="Baulcombe D."/>
            <person name="Birren B.W."/>
            <person name="Brown W."/>
            <person name="Ekwall K."/>
            <person name="Kellis M."/>
            <person name="Leatherwood J."/>
            <person name="Levin H."/>
            <person name="Margalit H."/>
            <person name="Martienssen R."/>
            <person name="Nieduszynski C.A."/>
            <person name="Spatafora J.W."/>
            <person name="Friedman N."/>
            <person name="Dalgaard J.Z."/>
            <person name="Baumann P."/>
            <person name="Niki H."/>
            <person name="Regev A."/>
            <person name="Nusbaum C."/>
        </authorList>
    </citation>
    <scope>NUCLEOTIDE SEQUENCE [LARGE SCALE GENOMIC DNA]</scope>
    <source>
        <strain evidence="3">OY26 / ATCC MYA-4695 / CBS 11777 / NBRC 106824 / NRRL Y48691</strain>
    </source>
</reference>
<evidence type="ECO:0000256" key="1">
    <source>
        <dbReference type="SAM" id="Phobius"/>
    </source>
</evidence>